<dbReference type="Proteomes" id="UP000287651">
    <property type="component" value="Unassembled WGS sequence"/>
</dbReference>
<feature type="region of interest" description="Disordered" evidence="1">
    <location>
        <begin position="127"/>
        <end position="149"/>
    </location>
</feature>
<feature type="compositionally biased region" description="Basic residues" evidence="1">
    <location>
        <begin position="134"/>
        <end position="144"/>
    </location>
</feature>
<protein>
    <submittedName>
        <fullName evidence="2">Uncharacterized protein</fullName>
    </submittedName>
</protein>
<dbReference type="EMBL" id="AMZH03001243">
    <property type="protein sequence ID" value="RRT80061.1"/>
    <property type="molecule type" value="Genomic_DNA"/>
</dbReference>
<sequence length="174" mass="19857">MVSPVPSSMYQSASRLVCGPLTTGRYRRLGLFSSSYRLKLVGKGDFEYEPREKEEEGEEKEEPGDPTSRSFDNLDPSRPFAISTCTARYRRYIPVRQVTGMRTVRYWAIPPKIDRRRLIGGEIDRRRSIEGEKGKKKKKKRRKERSTSFPRAVLARALSPPTGHLRAVAALARG</sequence>
<evidence type="ECO:0000256" key="1">
    <source>
        <dbReference type="SAM" id="MobiDB-lite"/>
    </source>
</evidence>
<reference evidence="2 3" key="1">
    <citation type="journal article" date="2014" name="Agronomy (Basel)">
        <title>A Draft Genome Sequence for Ensete ventricosum, the Drought-Tolerant Tree Against Hunger.</title>
        <authorList>
            <person name="Harrison J."/>
            <person name="Moore K.A."/>
            <person name="Paszkiewicz K."/>
            <person name="Jones T."/>
            <person name="Grant M."/>
            <person name="Ambacheew D."/>
            <person name="Muzemil S."/>
            <person name="Studholme D.J."/>
        </authorList>
    </citation>
    <scope>NUCLEOTIDE SEQUENCE [LARGE SCALE GENOMIC DNA]</scope>
</reference>
<evidence type="ECO:0000313" key="3">
    <source>
        <dbReference type="Proteomes" id="UP000287651"/>
    </source>
</evidence>
<accession>A0A427AV15</accession>
<organism evidence="2 3">
    <name type="scientific">Ensete ventricosum</name>
    <name type="common">Abyssinian banana</name>
    <name type="synonym">Musa ensete</name>
    <dbReference type="NCBI Taxonomy" id="4639"/>
    <lineage>
        <taxon>Eukaryota</taxon>
        <taxon>Viridiplantae</taxon>
        <taxon>Streptophyta</taxon>
        <taxon>Embryophyta</taxon>
        <taxon>Tracheophyta</taxon>
        <taxon>Spermatophyta</taxon>
        <taxon>Magnoliopsida</taxon>
        <taxon>Liliopsida</taxon>
        <taxon>Zingiberales</taxon>
        <taxon>Musaceae</taxon>
        <taxon>Ensete</taxon>
    </lineage>
</organism>
<comment type="caution">
    <text evidence="2">The sequence shown here is derived from an EMBL/GenBank/DDBJ whole genome shotgun (WGS) entry which is preliminary data.</text>
</comment>
<name>A0A427AV15_ENSVE</name>
<feature type="region of interest" description="Disordered" evidence="1">
    <location>
        <begin position="48"/>
        <end position="77"/>
    </location>
</feature>
<gene>
    <name evidence="2" type="ORF">B296_00012429</name>
</gene>
<feature type="compositionally biased region" description="Acidic residues" evidence="1">
    <location>
        <begin position="55"/>
        <end position="64"/>
    </location>
</feature>
<evidence type="ECO:0000313" key="2">
    <source>
        <dbReference type="EMBL" id="RRT80061.1"/>
    </source>
</evidence>
<proteinExistence type="predicted"/>
<dbReference type="AlphaFoldDB" id="A0A427AV15"/>